<protein>
    <submittedName>
        <fullName evidence="2">Uncharacterized protein</fullName>
    </submittedName>
</protein>
<reference evidence="2" key="1">
    <citation type="submission" date="2016-03" db="EMBL/GenBank/DDBJ databases">
        <title>Draft genome sequence of Rosellinia necatrix.</title>
        <authorList>
            <person name="Kanematsu S."/>
        </authorList>
    </citation>
    <scope>NUCLEOTIDE SEQUENCE [LARGE SCALE GENOMIC DNA]</scope>
    <source>
        <strain evidence="2">W97</strain>
    </source>
</reference>
<gene>
    <name evidence="2" type="ORF">SAMD00023353_4600930</name>
</gene>
<name>A0A1W2TPK9_ROSNE</name>
<sequence length="159" mass="16082">MKSLGVPFDPNELAHPSEAIDRLCSFAAEIPQDALSQFGEYGSSLLHFASTQLPSYDALVSNCIATGAEAASITSYIRHIVTQTEPLCPAVTRPPTGGNGSNNGTVTITSPPTPLPTSSYPAQTSTSASPIPTAAASRPTGVFLGAGVVAGLLGAAALL</sequence>
<dbReference type="AlphaFoldDB" id="A0A1W2TPK9"/>
<evidence type="ECO:0000313" key="2">
    <source>
        <dbReference type="EMBL" id="GAP90340.1"/>
    </source>
</evidence>
<feature type="region of interest" description="Disordered" evidence="1">
    <location>
        <begin position="91"/>
        <end position="132"/>
    </location>
</feature>
<keyword evidence="3" id="KW-1185">Reference proteome</keyword>
<proteinExistence type="predicted"/>
<dbReference type="Proteomes" id="UP000054516">
    <property type="component" value="Unassembled WGS sequence"/>
</dbReference>
<organism evidence="2">
    <name type="scientific">Rosellinia necatrix</name>
    <name type="common">White root-rot fungus</name>
    <dbReference type="NCBI Taxonomy" id="77044"/>
    <lineage>
        <taxon>Eukaryota</taxon>
        <taxon>Fungi</taxon>
        <taxon>Dikarya</taxon>
        <taxon>Ascomycota</taxon>
        <taxon>Pezizomycotina</taxon>
        <taxon>Sordariomycetes</taxon>
        <taxon>Xylariomycetidae</taxon>
        <taxon>Xylariales</taxon>
        <taxon>Xylariaceae</taxon>
        <taxon>Rosellinia</taxon>
    </lineage>
</organism>
<evidence type="ECO:0000313" key="3">
    <source>
        <dbReference type="Proteomes" id="UP000054516"/>
    </source>
</evidence>
<evidence type="ECO:0000256" key="1">
    <source>
        <dbReference type="SAM" id="MobiDB-lite"/>
    </source>
</evidence>
<dbReference type="EMBL" id="DF977491">
    <property type="protein sequence ID" value="GAP90340.1"/>
    <property type="molecule type" value="Genomic_DNA"/>
</dbReference>
<dbReference type="OrthoDB" id="4772466at2759"/>
<accession>A0A1W2TPK9</accession>
<feature type="compositionally biased region" description="Low complexity" evidence="1">
    <location>
        <begin position="102"/>
        <end position="132"/>
    </location>
</feature>